<organism evidence="1">
    <name type="scientific">Leviviridae sp</name>
    <dbReference type="NCBI Taxonomy" id="2027243"/>
    <lineage>
        <taxon>Viruses</taxon>
        <taxon>Riboviria</taxon>
        <taxon>Orthornavirae</taxon>
        <taxon>Lenarviricota</taxon>
        <taxon>Leviviricetes</taxon>
        <taxon>Norzivirales</taxon>
        <taxon>Fiersviridae</taxon>
    </lineage>
</organism>
<accession>A0A514D1X2</accession>
<dbReference type="EMBL" id="MN033514">
    <property type="protein sequence ID" value="QDH87628.1"/>
    <property type="molecule type" value="Genomic_RNA"/>
</dbReference>
<evidence type="ECO:0000313" key="1">
    <source>
        <dbReference type="EMBL" id="QDH87628.1"/>
    </source>
</evidence>
<name>A0A514D1X2_9VIRU</name>
<protein>
    <submittedName>
        <fullName evidence="1">Uncharacterized protein</fullName>
    </submittedName>
</protein>
<gene>
    <name evidence="1" type="ORF">H4Bulk46910_000002</name>
</gene>
<sequence>MFSDPQTITINSIANTLPRVAVDGSTALYSKDDGNVKLSIRHAAGKRTRRTARLDLRKVAQDPLFPAQNTPYGMACYVVVDVPAVGFSVTEQKQLVDALSAWLTATSGSNVTKLLGGES</sequence>
<proteinExistence type="predicted"/>
<reference evidence="1" key="1">
    <citation type="submission" date="2019-05" db="EMBL/GenBank/DDBJ databases">
        <title>Metatranscriptomic reconstruction reveals RNA viruses with the potential to shape carbon cycling in soil.</title>
        <authorList>
            <person name="Starr E.P."/>
            <person name="Nuccio E."/>
            <person name="Pett-Ridge J."/>
            <person name="Banfield J.F."/>
            <person name="Firestone M.K."/>
        </authorList>
    </citation>
    <scope>NUCLEOTIDE SEQUENCE</scope>
    <source>
        <strain evidence="1">H4_Bulk_46_scaffold_910</strain>
    </source>
</reference>
<dbReference type="Gene3D" id="2.40.160.220">
    <property type="match status" value="1"/>
</dbReference>